<dbReference type="AlphaFoldDB" id="A0A1I3FUW6"/>
<keyword evidence="3" id="KW-1185">Reference proteome</keyword>
<dbReference type="SMART" id="SM00530">
    <property type="entry name" value="HTH_XRE"/>
    <property type="match status" value="1"/>
</dbReference>
<evidence type="ECO:0000259" key="1">
    <source>
        <dbReference type="PROSITE" id="PS50943"/>
    </source>
</evidence>
<dbReference type="SUPFAM" id="SSF47413">
    <property type="entry name" value="lambda repressor-like DNA-binding domains"/>
    <property type="match status" value="1"/>
</dbReference>
<dbReference type="STRING" id="1114924.SAMN05216258_104535"/>
<dbReference type="PROSITE" id="PS50943">
    <property type="entry name" value="HTH_CROC1"/>
    <property type="match status" value="1"/>
</dbReference>
<dbReference type="OrthoDB" id="9816277at2"/>
<gene>
    <name evidence="2" type="ORF">SAMN05216258_104535</name>
</gene>
<accession>A0A1I3FUW6</accession>
<organism evidence="2 3">
    <name type="scientific">Albimonas pacifica</name>
    <dbReference type="NCBI Taxonomy" id="1114924"/>
    <lineage>
        <taxon>Bacteria</taxon>
        <taxon>Pseudomonadati</taxon>
        <taxon>Pseudomonadota</taxon>
        <taxon>Alphaproteobacteria</taxon>
        <taxon>Rhodobacterales</taxon>
        <taxon>Paracoccaceae</taxon>
        <taxon>Albimonas</taxon>
    </lineage>
</organism>
<dbReference type="Proteomes" id="UP000199377">
    <property type="component" value="Unassembled WGS sequence"/>
</dbReference>
<dbReference type="Gene3D" id="1.10.260.40">
    <property type="entry name" value="lambda repressor-like DNA-binding domains"/>
    <property type="match status" value="1"/>
</dbReference>
<evidence type="ECO:0000313" key="3">
    <source>
        <dbReference type="Proteomes" id="UP000199377"/>
    </source>
</evidence>
<dbReference type="RefSeq" id="WP_092859800.1">
    <property type="nucleotide sequence ID" value="NZ_FOQH01000004.1"/>
</dbReference>
<dbReference type="GO" id="GO:0003677">
    <property type="term" value="F:DNA binding"/>
    <property type="evidence" value="ECO:0007669"/>
    <property type="project" value="InterPro"/>
</dbReference>
<evidence type="ECO:0000313" key="2">
    <source>
        <dbReference type="EMBL" id="SFI15043.1"/>
    </source>
</evidence>
<proteinExistence type="predicted"/>
<name>A0A1I3FUW6_9RHOB</name>
<reference evidence="2 3" key="1">
    <citation type="submission" date="2016-10" db="EMBL/GenBank/DDBJ databases">
        <authorList>
            <person name="de Groot N.N."/>
        </authorList>
    </citation>
    <scope>NUCLEOTIDE SEQUENCE [LARGE SCALE GENOMIC DNA]</scope>
    <source>
        <strain evidence="2 3">CGMCC 1.11030</strain>
    </source>
</reference>
<dbReference type="EMBL" id="FOQH01000004">
    <property type="protein sequence ID" value="SFI15043.1"/>
    <property type="molecule type" value="Genomic_DNA"/>
</dbReference>
<dbReference type="CDD" id="cd00093">
    <property type="entry name" value="HTH_XRE"/>
    <property type="match status" value="1"/>
</dbReference>
<feature type="domain" description="HTH cro/C1-type" evidence="1">
    <location>
        <begin position="11"/>
        <end position="65"/>
    </location>
</feature>
<sequence length="97" mass="11165">MTDAAFFWRIIRTAAAFRGKTMADVARDLGVSQQHLRAYEARGKFLNSRRLIDLSKSLDVSVETLMTPEALDQIEDVLNDRRPRMTPRQLYLAQEPL</sequence>
<dbReference type="InterPro" id="IPR001387">
    <property type="entry name" value="Cro/C1-type_HTH"/>
</dbReference>
<dbReference type="InterPro" id="IPR010982">
    <property type="entry name" value="Lambda_DNA-bd_dom_sf"/>
</dbReference>
<dbReference type="Pfam" id="PF01381">
    <property type="entry name" value="HTH_3"/>
    <property type="match status" value="1"/>
</dbReference>
<protein>
    <submittedName>
        <fullName evidence="2">Helix-turn-helix</fullName>
    </submittedName>
</protein>